<feature type="transmembrane region" description="Helical" evidence="7">
    <location>
        <begin position="76"/>
        <end position="95"/>
    </location>
</feature>
<feature type="transmembrane region" description="Helical" evidence="7">
    <location>
        <begin position="356"/>
        <end position="379"/>
    </location>
</feature>
<feature type="transmembrane region" description="Helical" evidence="7">
    <location>
        <begin position="194"/>
        <end position="215"/>
    </location>
</feature>
<organism evidence="9 10">
    <name type="scientific">Cohnella soli</name>
    <dbReference type="NCBI Taxonomy" id="425005"/>
    <lineage>
        <taxon>Bacteria</taxon>
        <taxon>Bacillati</taxon>
        <taxon>Bacillota</taxon>
        <taxon>Bacilli</taxon>
        <taxon>Bacillales</taxon>
        <taxon>Paenibacillaceae</taxon>
        <taxon>Cohnella</taxon>
    </lineage>
</organism>
<evidence type="ECO:0000256" key="2">
    <source>
        <dbReference type="ARBA" id="ARBA00022448"/>
    </source>
</evidence>
<dbReference type="SUPFAM" id="SSF103473">
    <property type="entry name" value="MFS general substrate transporter"/>
    <property type="match status" value="1"/>
</dbReference>
<evidence type="ECO:0000313" key="9">
    <source>
        <dbReference type="EMBL" id="MFC5407036.1"/>
    </source>
</evidence>
<keyword evidence="5 7" id="KW-1133">Transmembrane helix</keyword>
<proteinExistence type="predicted"/>
<keyword evidence="6 7" id="KW-0472">Membrane</keyword>
<dbReference type="PRINTS" id="PR01036">
    <property type="entry name" value="TCRTETB"/>
</dbReference>
<gene>
    <name evidence="9" type="ORF">ACFPOF_30280</name>
</gene>
<dbReference type="NCBIfam" id="TIGR00711">
    <property type="entry name" value="efflux_EmrB"/>
    <property type="match status" value="1"/>
</dbReference>
<feature type="transmembrane region" description="Helical" evidence="7">
    <location>
        <begin position="303"/>
        <end position="319"/>
    </location>
</feature>
<sequence>MSHKKTNRKLVTVGLLAALFIGALDGTVVNTAMKTIGEDLNGFALISWIFSIYTLTTCVTTPIFGKLADLFGRKSIFTIGLVLFLVGSVLCGAAQSMTELIWFRAIQGIGAGALTPVTFTIIGDLYTGEQRGKVQGVLASMWSIAGLVGPFVGGYFVDTISWRWIFFMNVPVSIVSFILVFGSLHERFSKVRATIDYAGAATFTIGVSSLLLALLTGGGEGKHAWDSTYILSLFAIAALFLVVFLFIERKAKEPMLPLELFRNRTLTVAYALGFFGFCIVAGVTLYIPMWVQTVMNLSATKSGLMLMPMSMTWPIASNLSGRYMFRFGAKVFMVMGTVLLVLGTLWLITLNIGTPYWHVIGIVSIIGFGMGCINTPAILSIQNAASDSQRGVATSTSSFMGTLGQTVAVAVFGMLLNRHVVGEGTQVQFADGMHLIFIAVFAIAIFKVFLSGALPRKRKASVEADGSV</sequence>
<dbReference type="RefSeq" id="WP_378139343.1">
    <property type="nucleotide sequence ID" value="NZ_JBHSMI010000067.1"/>
</dbReference>
<protein>
    <submittedName>
        <fullName evidence="9">MDR family MFS transporter</fullName>
    </submittedName>
</protein>
<evidence type="ECO:0000256" key="7">
    <source>
        <dbReference type="SAM" id="Phobius"/>
    </source>
</evidence>
<dbReference type="PANTHER" id="PTHR23501:SF191">
    <property type="entry name" value="VACUOLAR BASIC AMINO ACID TRANSPORTER 4"/>
    <property type="match status" value="1"/>
</dbReference>
<feature type="transmembrane region" description="Helical" evidence="7">
    <location>
        <begin position="101"/>
        <end position="122"/>
    </location>
</feature>
<feature type="transmembrane region" description="Helical" evidence="7">
    <location>
        <begin position="42"/>
        <end position="64"/>
    </location>
</feature>
<dbReference type="InterPro" id="IPR020846">
    <property type="entry name" value="MFS_dom"/>
</dbReference>
<evidence type="ECO:0000259" key="8">
    <source>
        <dbReference type="PROSITE" id="PS50850"/>
    </source>
</evidence>
<name>A0ABW0I0I5_9BACL</name>
<evidence type="ECO:0000256" key="6">
    <source>
        <dbReference type="ARBA" id="ARBA00023136"/>
    </source>
</evidence>
<keyword evidence="2" id="KW-0813">Transport</keyword>
<evidence type="ECO:0000256" key="5">
    <source>
        <dbReference type="ARBA" id="ARBA00022989"/>
    </source>
</evidence>
<evidence type="ECO:0000256" key="3">
    <source>
        <dbReference type="ARBA" id="ARBA00022475"/>
    </source>
</evidence>
<dbReference type="PANTHER" id="PTHR23501">
    <property type="entry name" value="MAJOR FACILITATOR SUPERFAMILY"/>
    <property type="match status" value="1"/>
</dbReference>
<keyword evidence="3" id="KW-1003">Cell membrane</keyword>
<evidence type="ECO:0000313" key="10">
    <source>
        <dbReference type="Proteomes" id="UP001596113"/>
    </source>
</evidence>
<dbReference type="InterPro" id="IPR036259">
    <property type="entry name" value="MFS_trans_sf"/>
</dbReference>
<dbReference type="Gene3D" id="1.20.1250.20">
    <property type="entry name" value="MFS general substrate transporter like domains"/>
    <property type="match status" value="1"/>
</dbReference>
<feature type="transmembrane region" description="Helical" evidence="7">
    <location>
        <begin position="391"/>
        <end position="412"/>
    </location>
</feature>
<keyword evidence="10" id="KW-1185">Reference proteome</keyword>
<dbReference type="PROSITE" id="PS50850">
    <property type="entry name" value="MFS"/>
    <property type="match status" value="1"/>
</dbReference>
<comment type="caution">
    <text evidence="9">The sequence shown here is derived from an EMBL/GenBank/DDBJ whole genome shotgun (WGS) entry which is preliminary data.</text>
</comment>
<dbReference type="Gene3D" id="1.20.1720.10">
    <property type="entry name" value="Multidrug resistance protein D"/>
    <property type="match status" value="1"/>
</dbReference>
<evidence type="ECO:0000256" key="1">
    <source>
        <dbReference type="ARBA" id="ARBA00004651"/>
    </source>
</evidence>
<feature type="transmembrane region" description="Helical" evidence="7">
    <location>
        <begin position="432"/>
        <end position="450"/>
    </location>
</feature>
<feature type="domain" description="Major facilitator superfamily (MFS) profile" evidence="8">
    <location>
        <begin position="11"/>
        <end position="459"/>
    </location>
</feature>
<dbReference type="InterPro" id="IPR011701">
    <property type="entry name" value="MFS"/>
</dbReference>
<dbReference type="Proteomes" id="UP001596113">
    <property type="component" value="Unassembled WGS sequence"/>
</dbReference>
<feature type="transmembrane region" description="Helical" evidence="7">
    <location>
        <begin position="162"/>
        <end position="182"/>
    </location>
</feature>
<comment type="subcellular location">
    <subcellularLocation>
        <location evidence="1">Cell membrane</location>
        <topology evidence="1">Multi-pass membrane protein</topology>
    </subcellularLocation>
</comment>
<accession>A0ABW0I0I5</accession>
<feature type="transmembrane region" description="Helical" evidence="7">
    <location>
        <begin position="268"/>
        <end position="291"/>
    </location>
</feature>
<evidence type="ECO:0000256" key="4">
    <source>
        <dbReference type="ARBA" id="ARBA00022692"/>
    </source>
</evidence>
<reference evidence="10" key="1">
    <citation type="journal article" date="2019" name="Int. J. Syst. Evol. Microbiol.">
        <title>The Global Catalogue of Microorganisms (GCM) 10K type strain sequencing project: providing services to taxonomists for standard genome sequencing and annotation.</title>
        <authorList>
            <consortium name="The Broad Institute Genomics Platform"/>
            <consortium name="The Broad Institute Genome Sequencing Center for Infectious Disease"/>
            <person name="Wu L."/>
            <person name="Ma J."/>
        </authorList>
    </citation>
    <scope>NUCLEOTIDE SEQUENCE [LARGE SCALE GENOMIC DNA]</scope>
    <source>
        <strain evidence="10">CGMCC 1.18575</strain>
    </source>
</reference>
<keyword evidence="4 7" id="KW-0812">Transmembrane</keyword>
<feature type="transmembrane region" description="Helical" evidence="7">
    <location>
        <begin position="134"/>
        <end position="156"/>
    </location>
</feature>
<feature type="transmembrane region" description="Helical" evidence="7">
    <location>
        <begin position="331"/>
        <end position="350"/>
    </location>
</feature>
<feature type="transmembrane region" description="Helical" evidence="7">
    <location>
        <begin position="227"/>
        <end position="247"/>
    </location>
</feature>
<dbReference type="Pfam" id="PF07690">
    <property type="entry name" value="MFS_1"/>
    <property type="match status" value="1"/>
</dbReference>
<dbReference type="CDD" id="cd17502">
    <property type="entry name" value="MFS_Azr1_MDR_like"/>
    <property type="match status" value="1"/>
</dbReference>
<dbReference type="InterPro" id="IPR004638">
    <property type="entry name" value="EmrB-like"/>
</dbReference>
<dbReference type="EMBL" id="JBHSMI010000067">
    <property type="protein sequence ID" value="MFC5407036.1"/>
    <property type="molecule type" value="Genomic_DNA"/>
</dbReference>